<dbReference type="SUPFAM" id="SSF51412">
    <property type="entry name" value="Inosine monophosphate dehydrogenase (IMPDH)"/>
    <property type="match status" value="1"/>
</dbReference>
<dbReference type="EMBL" id="CP014228">
    <property type="protein sequence ID" value="AMD88520.1"/>
    <property type="molecule type" value="Genomic_DNA"/>
</dbReference>
<evidence type="ECO:0000313" key="11">
    <source>
        <dbReference type="Proteomes" id="UP000065220"/>
    </source>
</evidence>
<comment type="catalytic activity">
    <reaction evidence="9">
        <text>3 propionate 3-nitronate + 3 O2 + H2O = 3 3-oxopropanoate + 2 nitrate + nitrite + H2O2 + 3 H(+)</text>
        <dbReference type="Rhea" id="RHEA:57332"/>
        <dbReference type="ChEBI" id="CHEBI:15377"/>
        <dbReference type="ChEBI" id="CHEBI:15378"/>
        <dbReference type="ChEBI" id="CHEBI:15379"/>
        <dbReference type="ChEBI" id="CHEBI:16240"/>
        <dbReference type="ChEBI" id="CHEBI:16301"/>
        <dbReference type="ChEBI" id="CHEBI:17632"/>
        <dbReference type="ChEBI" id="CHEBI:33190"/>
        <dbReference type="ChEBI" id="CHEBI:136067"/>
    </reaction>
</comment>
<reference evidence="11" key="1">
    <citation type="submission" date="2016-02" db="EMBL/GenBank/DDBJ databases">
        <authorList>
            <person name="Holder M.E."/>
            <person name="Ajami N.J."/>
            <person name="Petrosino J.F."/>
        </authorList>
    </citation>
    <scope>NUCLEOTIDE SEQUENCE [LARGE SCALE GENOMIC DNA]</scope>
    <source>
        <strain evidence="11">CCUG 36733</strain>
    </source>
</reference>
<evidence type="ECO:0000256" key="5">
    <source>
        <dbReference type="ARBA" id="ARBA00022643"/>
    </source>
</evidence>
<dbReference type="STRING" id="111015.AXF14_08555"/>
<evidence type="ECO:0000256" key="6">
    <source>
        <dbReference type="ARBA" id="ARBA00023002"/>
    </source>
</evidence>
<dbReference type="AlphaFoldDB" id="A0A109W3E2"/>
<evidence type="ECO:0000256" key="4">
    <source>
        <dbReference type="ARBA" id="ARBA00022630"/>
    </source>
</evidence>
<protein>
    <recommendedName>
        <fullName evidence="8">Propionate 3-nitronate monooxygenase</fullName>
    </recommendedName>
</protein>
<keyword evidence="4" id="KW-0285">Flavoprotein</keyword>
<evidence type="ECO:0000256" key="1">
    <source>
        <dbReference type="ARBA" id="ARBA00001917"/>
    </source>
</evidence>
<keyword evidence="6" id="KW-0560">Oxidoreductase</keyword>
<gene>
    <name evidence="10" type="ORF">AXF14_08555</name>
</gene>
<dbReference type="Pfam" id="PF03060">
    <property type="entry name" value="NMO"/>
    <property type="match status" value="1"/>
</dbReference>
<organism evidence="10 11">
    <name type="scientific">Actinomyces radicidentis</name>
    <dbReference type="NCBI Taxonomy" id="111015"/>
    <lineage>
        <taxon>Bacteria</taxon>
        <taxon>Bacillati</taxon>
        <taxon>Actinomycetota</taxon>
        <taxon>Actinomycetes</taxon>
        <taxon>Actinomycetales</taxon>
        <taxon>Actinomycetaceae</taxon>
        <taxon>Actinomyces</taxon>
    </lineage>
</organism>
<dbReference type="GO" id="GO:0009636">
    <property type="term" value="P:response to toxic substance"/>
    <property type="evidence" value="ECO:0007669"/>
    <property type="project" value="UniProtKB-KW"/>
</dbReference>
<comment type="similarity">
    <text evidence="2">Belongs to the nitronate monooxygenase family. NMO class I subfamily.</text>
</comment>
<name>A0A109W3E2_ACTRD</name>
<comment type="cofactor">
    <cofactor evidence="1">
        <name>FMN</name>
        <dbReference type="ChEBI" id="CHEBI:58210"/>
    </cofactor>
</comment>
<keyword evidence="11" id="KW-1185">Reference proteome</keyword>
<dbReference type="KEGG" id="ard:AXF14_08555"/>
<evidence type="ECO:0000256" key="3">
    <source>
        <dbReference type="ARBA" id="ARBA00022575"/>
    </source>
</evidence>
<evidence type="ECO:0000256" key="9">
    <source>
        <dbReference type="ARBA" id="ARBA00049401"/>
    </source>
</evidence>
<dbReference type="Proteomes" id="UP000065220">
    <property type="component" value="Chromosome"/>
</dbReference>
<keyword evidence="3" id="KW-0216">Detoxification</keyword>
<proteinExistence type="inferred from homology"/>
<dbReference type="InterPro" id="IPR013785">
    <property type="entry name" value="Aldolase_TIM"/>
</dbReference>
<evidence type="ECO:0000256" key="8">
    <source>
        <dbReference type="ARBA" id="ARBA00031155"/>
    </source>
</evidence>
<dbReference type="Gene3D" id="3.20.20.70">
    <property type="entry name" value="Aldolase class I"/>
    <property type="match status" value="1"/>
</dbReference>
<dbReference type="InterPro" id="IPR004136">
    <property type="entry name" value="NMO"/>
</dbReference>
<dbReference type="GO" id="GO:0018580">
    <property type="term" value="F:nitronate monooxygenase activity"/>
    <property type="evidence" value="ECO:0007669"/>
    <property type="project" value="InterPro"/>
</dbReference>
<evidence type="ECO:0000256" key="7">
    <source>
        <dbReference type="ARBA" id="ARBA00023033"/>
    </source>
</evidence>
<accession>A0A109W3E2</accession>
<keyword evidence="7" id="KW-0503">Monooxygenase</keyword>
<evidence type="ECO:0000313" key="10">
    <source>
        <dbReference type="EMBL" id="AMD88520.1"/>
    </source>
</evidence>
<dbReference type="CDD" id="cd04730">
    <property type="entry name" value="NPD_like"/>
    <property type="match status" value="1"/>
</dbReference>
<sequence length="319" mass="32673">MAGGPSTPAMPVAAAQADGMGFLAAGYKTPALLAEQVAAVRAATTGPFGVNLFVPGPPADLAAAAAYRDSLLPLAASLGVELPEPHQDDDAWDAKLEILTDEPVPVVSFTFGCPPAEAVSRLHAVGSACWATVTSGPEARQAQAAGADALVVQGAGAGGHRAVFDPTVPAPTATLEELAEEVRALSPLPIVVAGGLTSPEEVRRWTERGVPVSAGTAFLDAAEAGTSPVIRAALRDERFTTTALTRAFSGRLARGLVNDFMHDHEDAPASYPAVDQVTGPIRGAGSRAGDSRVVSLWAGTSWREARPGATAEIYDRLLG</sequence>
<keyword evidence="5" id="KW-0288">FMN</keyword>
<evidence type="ECO:0000256" key="2">
    <source>
        <dbReference type="ARBA" id="ARBA00009881"/>
    </source>
</evidence>
<dbReference type="PANTHER" id="PTHR42747:SF3">
    <property type="entry name" value="NITRONATE MONOOXYGENASE-RELATED"/>
    <property type="match status" value="1"/>
</dbReference>
<dbReference type="PANTHER" id="PTHR42747">
    <property type="entry name" value="NITRONATE MONOOXYGENASE-RELATED"/>
    <property type="match status" value="1"/>
</dbReference>